<feature type="signal peptide" evidence="1">
    <location>
        <begin position="1"/>
        <end position="18"/>
    </location>
</feature>
<dbReference type="AlphaFoldDB" id="A0A2P2LIS4"/>
<evidence type="ECO:0000313" key="2">
    <source>
        <dbReference type="EMBL" id="MBX17887.1"/>
    </source>
</evidence>
<proteinExistence type="predicted"/>
<keyword evidence="1" id="KW-0732">Signal</keyword>
<dbReference type="EMBL" id="GGEC01037403">
    <property type="protein sequence ID" value="MBX17887.1"/>
    <property type="molecule type" value="Transcribed_RNA"/>
</dbReference>
<accession>A0A2P2LIS4</accession>
<organism evidence="2">
    <name type="scientific">Rhizophora mucronata</name>
    <name type="common">Asiatic mangrove</name>
    <dbReference type="NCBI Taxonomy" id="61149"/>
    <lineage>
        <taxon>Eukaryota</taxon>
        <taxon>Viridiplantae</taxon>
        <taxon>Streptophyta</taxon>
        <taxon>Embryophyta</taxon>
        <taxon>Tracheophyta</taxon>
        <taxon>Spermatophyta</taxon>
        <taxon>Magnoliopsida</taxon>
        <taxon>eudicotyledons</taxon>
        <taxon>Gunneridae</taxon>
        <taxon>Pentapetalae</taxon>
        <taxon>rosids</taxon>
        <taxon>fabids</taxon>
        <taxon>Malpighiales</taxon>
        <taxon>Rhizophoraceae</taxon>
        <taxon>Rhizophora</taxon>
    </lineage>
</organism>
<evidence type="ECO:0000256" key="1">
    <source>
        <dbReference type="SAM" id="SignalP"/>
    </source>
</evidence>
<protein>
    <submittedName>
        <fullName evidence="2">Uncharacterized protein</fullName>
    </submittedName>
</protein>
<name>A0A2P2LIS4_RHIMU</name>
<reference evidence="2" key="1">
    <citation type="submission" date="2018-02" db="EMBL/GenBank/DDBJ databases">
        <title>Rhizophora mucronata_Transcriptome.</title>
        <authorList>
            <person name="Meera S.P."/>
            <person name="Sreeshan A."/>
            <person name="Augustine A."/>
        </authorList>
    </citation>
    <scope>NUCLEOTIDE SEQUENCE</scope>
    <source>
        <tissue evidence="2">Leaf</tissue>
    </source>
</reference>
<sequence length="126" mass="14081">MTITLLFFSNSLFPFSLPRFPSSEQEDELLEECRAAGIPVPRGKFCLFVLLGGTGFKGLAMKRSPSHFQSFKSHCELLFPITRKSAGPTLYRPRASPPNLASMKITQKIQNFPTNPTVNFSKIIIT</sequence>
<feature type="chain" id="PRO_5015182379" evidence="1">
    <location>
        <begin position="19"/>
        <end position="126"/>
    </location>
</feature>